<dbReference type="GO" id="GO:0006508">
    <property type="term" value="P:proteolysis"/>
    <property type="evidence" value="ECO:0007669"/>
    <property type="project" value="UniProtKB-KW"/>
</dbReference>
<evidence type="ECO:0000256" key="2">
    <source>
        <dbReference type="ARBA" id="ARBA00022801"/>
    </source>
</evidence>
<dbReference type="CDD" id="cd04056">
    <property type="entry name" value="Peptidases_S53"/>
    <property type="match status" value="1"/>
</dbReference>
<dbReference type="AlphaFoldDB" id="A0A328VK89"/>
<dbReference type="InterPro" id="IPR036852">
    <property type="entry name" value="Peptidase_S8/S53_dom_sf"/>
</dbReference>
<reference evidence="6 7" key="1">
    <citation type="submission" date="2016-08" db="EMBL/GenBank/DDBJ databases">
        <title>Analysis of Carbohydrate Active Enzymes in Thermogemmatispora T81 Reveals Carbohydrate Degradation Ability.</title>
        <authorList>
            <person name="Tomazini A."/>
            <person name="Lal S."/>
            <person name="Stott M."/>
            <person name="Henrissat B."/>
            <person name="Polikarpov I."/>
            <person name="Sparling R."/>
            <person name="Levin D.B."/>
        </authorList>
    </citation>
    <scope>NUCLEOTIDE SEQUENCE [LARGE SCALE GENOMIC DNA]</scope>
    <source>
        <strain evidence="6 7">T81</strain>
    </source>
</reference>
<accession>A0A328VK89</accession>
<dbReference type="Gene3D" id="3.40.50.200">
    <property type="entry name" value="Peptidase S8/S53 domain"/>
    <property type="match status" value="1"/>
</dbReference>
<evidence type="ECO:0000256" key="3">
    <source>
        <dbReference type="ARBA" id="ARBA00022825"/>
    </source>
</evidence>
<evidence type="ECO:0000256" key="4">
    <source>
        <dbReference type="SAM" id="MobiDB-lite"/>
    </source>
</evidence>
<dbReference type="PROSITE" id="PS51695">
    <property type="entry name" value="SEDOLISIN"/>
    <property type="match status" value="1"/>
</dbReference>
<dbReference type="InterPro" id="IPR000209">
    <property type="entry name" value="Peptidase_S8/S53_dom"/>
</dbReference>
<proteinExistence type="predicted"/>
<dbReference type="InterPro" id="IPR030400">
    <property type="entry name" value="Sedolisin_dom"/>
</dbReference>
<feature type="region of interest" description="Disordered" evidence="4">
    <location>
        <begin position="37"/>
        <end position="57"/>
    </location>
</feature>
<keyword evidence="3" id="KW-0720">Serine protease</keyword>
<name>A0A328VK89_9CHLR</name>
<dbReference type="InterPro" id="IPR023828">
    <property type="entry name" value="Peptidase_S8_Ser-AS"/>
</dbReference>
<organism evidence="6 7">
    <name type="scientific">Thermogemmatispora tikiterensis</name>
    <dbReference type="NCBI Taxonomy" id="1825093"/>
    <lineage>
        <taxon>Bacteria</taxon>
        <taxon>Bacillati</taxon>
        <taxon>Chloroflexota</taxon>
        <taxon>Ktedonobacteria</taxon>
        <taxon>Thermogemmatisporales</taxon>
        <taxon>Thermogemmatisporaceae</taxon>
        <taxon>Thermogemmatispora</taxon>
    </lineage>
</organism>
<evidence type="ECO:0000259" key="5">
    <source>
        <dbReference type="PROSITE" id="PS51695"/>
    </source>
</evidence>
<dbReference type="PANTHER" id="PTHR14218:SF15">
    <property type="entry name" value="TRIPEPTIDYL-PEPTIDASE 1"/>
    <property type="match status" value="1"/>
</dbReference>
<feature type="compositionally biased region" description="Low complexity" evidence="4">
    <location>
        <begin position="41"/>
        <end position="57"/>
    </location>
</feature>
<keyword evidence="7" id="KW-1185">Reference proteome</keyword>
<dbReference type="SUPFAM" id="SSF52743">
    <property type="entry name" value="Subtilisin-like"/>
    <property type="match status" value="1"/>
</dbReference>
<dbReference type="EMBL" id="MCIF01000002">
    <property type="protein sequence ID" value="RAQ96200.1"/>
    <property type="molecule type" value="Genomic_DNA"/>
</dbReference>
<protein>
    <recommendedName>
        <fullName evidence="5">Peptidase S53 domain-containing protein</fullName>
    </recommendedName>
</protein>
<evidence type="ECO:0000256" key="1">
    <source>
        <dbReference type="ARBA" id="ARBA00022670"/>
    </source>
</evidence>
<dbReference type="GO" id="GO:0008240">
    <property type="term" value="F:tripeptidyl-peptidase activity"/>
    <property type="evidence" value="ECO:0007669"/>
    <property type="project" value="TreeGrafter"/>
</dbReference>
<dbReference type="Pfam" id="PF00082">
    <property type="entry name" value="Peptidase_S8"/>
    <property type="match status" value="1"/>
</dbReference>
<evidence type="ECO:0000313" key="7">
    <source>
        <dbReference type="Proteomes" id="UP000248706"/>
    </source>
</evidence>
<dbReference type="PROSITE" id="PS00138">
    <property type="entry name" value="SUBTILASE_SER"/>
    <property type="match status" value="1"/>
</dbReference>
<feature type="domain" description="Peptidase S53" evidence="5">
    <location>
        <begin position="71"/>
        <end position="444"/>
    </location>
</feature>
<keyword evidence="1" id="KW-0645">Protease</keyword>
<dbReference type="PANTHER" id="PTHR14218">
    <property type="entry name" value="PROTEASE S8 TRIPEPTIDYL PEPTIDASE I CLN2"/>
    <property type="match status" value="1"/>
</dbReference>
<dbReference type="Proteomes" id="UP000248706">
    <property type="component" value="Unassembled WGS sequence"/>
</dbReference>
<dbReference type="RefSeq" id="WP_189361702.1">
    <property type="nucleotide sequence ID" value="NZ_MCIF01000002.1"/>
</dbReference>
<gene>
    <name evidence="6" type="ORF">A4R35_11710</name>
</gene>
<dbReference type="InterPro" id="IPR050819">
    <property type="entry name" value="Tripeptidyl-peptidase_I"/>
</dbReference>
<keyword evidence="2" id="KW-0378">Hydrolase</keyword>
<evidence type="ECO:0000313" key="6">
    <source>
        <dbReference type="EMBL" id="RAQ96200.1"/>
    </source>
</evidence>
<dbReference type="GO" id="GO:0004252">
    <property type="term" value="F:serine-type endopeptidase activity"/>
    <property type="evidence" value="ECO:0007669"/>
    <property type="project" value="InterPro"/>
</dbReference>
<sequence>MQGHGQQKPFLKLLILISFTLALAFSGCTGLPGISGGPQITSTTTATPRTPTPSAAAESCPPILFSSEVTCYTPLQLRQYYGIEPLIQRGYTGKGQTIIDIVSFGSPTLQRDLDVFSRRFQLPLTKVQVIQPIQKPEYDPHHDKSGWAGETELDVEIIHALAPEANIVVLVSPVAETEGTVGLPEFRQLIQYAIDHHLGTIVSQSWGASEVTLEDAAGRQEVQKWNILLQKATLEEHMTFFSSSGDQGATDYADLNMSRLSPKATTSFAADVPWVTSVGGTTLLRQGTQIHEIGWSQSGGGFSAFFSEPSYQKLLPSYTQAAFQGRRGVPDVAAAADPSTNLAFYFNGVWETVGGTSASAPMWAALAAIANQMAGHPLGFLNPALYTLATTANYQRDFHDITVGDNSVHQGVNVPGYLAGTGWDAVTGLGSPNAQYLIPDLIRTQATLAAAGQ</sequence>
<comment type="caution">
    <text evidence="6">The sequence shown here is derived from an EMBL/GenBank/DDBJ whole genome shotgun (WGS) entry which is preliminary data.</text>
</comment>